<evidence type="ECO:0008006" key="3">
    <source>
        <dbReference type="Google" id="ProtNLM"/>
    </source>
</evidence>
<gene>
    <name evidence="1" type="ORF">A7Q10_07520</name>
</gene>
<name>A0A4Y8PDJ9_9BACT</name>
<sequence>MSESFVGSKTADFLNSPLDYAFKEWRIVVEALAKGVQSILLRKGGIQEKEFQLKSPFFWLLPTHYHEELLQIKPEYRYLEKHEEEPPQGLELKYVAQVHEDFFIPDWELIRKLSDYHIWEEQLLKNRFDYGKKKGLSLLIVRVYRAFPPLKLDEQKIKLGGCRSWIKLPYSVADIQLEAVINDEKFCEMRKNILHIIN</sequence>
<dbReference type="RefSeq" id="WP_134439896.1">
    <property type="nucleotide sequence ID" value="NZ_LXQC01000136.1"/>
</dbReference>
<dbReference type="Proteomes" id="UP000297713">
    <property type="component" value="Unassembled WGS sequence"/>
</dbReference>
<dbReference type="OrthoDB" id="9808776at2"/>
<comment type="caution">
    <text evidence="1">The sequence shown here is derived from an EMBL/GenBank/DDBJ whole genome shotgun (WGS) entry which is preliminary data.</text>
</comment>
<keyword evidence="2" id="KW-1185">Reference proteome</keyword>
<evidence type="ECO:0000313" key="2">
    <source>
        <dbReference type="Proteomes" id="UP000297713"/>
    </source>
</evidence>
<organism evidence="1 2">
    <name type="scientific">Methylacidiphilum caldifontis</name>
    <dbReference type="NCBI Taxonomy" id="2795386"/>
    <lineage>
        <taxon>Bacteria</taxon>
        <taxon>Pseudomonadati</taxon>
        <taxon>Verrucomicrobiota</taxon>
        <taxon>Methylacidiphilae</taxon>
        <taxon>Methylacidiphilales</taxon>
        <taxon>Methylacidiphilaceae</taxon>
        <taxon>Methylacidiphilum (ex Ratnadevi et al. 2023)</taxon>
    </lineage>
</organism>
<protein>
    <recommendedName>
        <fullName evidence="3">DUF1802 domain-containing protein</fullName>
    </recommendedName>
</protein>
<evidence type="ECO:0000313" key="1">
    <source>
        <dbReference type="EMBL" id="TFE68932.1"/>
    </source>
</evidence>
<dbReference type="EMBL" id="LXQC01000136">
    <property type="protein sequence ID" value="TFE68932.1"/>
    <property type="molecule type" value="Genomic_DNA"/>
</dbReference>
<proteinExistence type="predicted"/>
<dbReference type="Pfam" id="PF08819">
    <property type="entry name" value="DUF1802"/>
    <property type="match status" value="1"/>
</dbReference>
<dbReference type="InterPro" id="IPR014923">
    <property type="entry name" value="DUF1802"/>
</dbReference>
<accession>A0A4Y8PDJ9</accession>
<reference evidence="1 2" key="1">
    <citation type="submission" date="2016-05" db="EMBL/GenBank/DDBJ databases">
        <title>Diversity and Homogeneity among Thermoacidophilic Verrucomicrobia Methanotrophs Linked with Geographical Origin.</title>
        <authorList>
            <person name="Erikstad H.-A."/>
            <person name="Smestad N.B."/>
            <person name="Ceballos R.M."/>
            <person name="Birkeland N.-K."/>
        </authorList>
    </citation>
    <scope>NUCLEOTIDE SEQUENCE [LARGE SCALE GENOMIC DNA]</scope>
    <source>
        <strain evidence="1 2">Phi</strain>
    </source>
</reference>
<dbReference type="AlphaFoldDB" id="A0A4Y8PDJ9"/>